<dbReference type="AlphaFoldDB" id="A0A662ZK19"/>
<feature type="domain" description="Nucleotide modification associated" evidence="1">
    <location>
        <begin position="30"/>
        <end position="108"/>
    </location>
</feature>
<dbReference type="RefSeq" id="WP_245730167.1">
    <property type="nucleotide sequence ID" value="NZ_FOXF01000069.1"/>
</dbReference>
<gene>
    <name evidence="2" type="ORF">SAMN02910344_02208</name>
</gene>
<evidence type="ECO:0000313" key="3">
    <source>
        <dbReference type="Proteomes" id="UP000243745"/>
    </source>
</evidence>
<dbReference type="InterPro" id="IPR040613">
    <property type="entry name" value="Nmad4"/>
</dbReference>
<evidence type="ECO:0000313" key="2">
    <source>
        <dbReference type="EMBL" id="SFP74713.1"/>
    </source>
</evidence>
<organism evidence="2 3">
    <name type="scientific">Ruminobacter amylophilus</name>
    <dbReference type="NCBI Taxonomy" id="867"/>
    <lineage>
        <taxon>Bacteria</taxon>
        <taxon>Pseudomonadati</taxon>
        <taxon>Pseudomonadota</taxon>
        <taxon>Gammaproteobacteria</taxon>
        <taxon>Aeromonadales</taxon>
        <taxon>Succinivibrionaceae</taxon>
        <taxon>Ruminobacter</taxon>
    </lineage>
</organism>
<protein>
    <recommendedName>
        <fullName evidence="1">Nucleotide modification associated domain-containing protein</fullName>
    </recommendedName>
</protein>
<dbReference type="EMBL" id="FOXF01000069">
    <property type="protein sequence ID" value="SFP74713.1"/>
    <property type="molecule type" value="Genomic_DNA"/>
</dbReference>
<evidence type="ECO:0000259" key="1">
    <source>
        <dbReference type="Pfam" id="PF18756"/>
    </source>
</evidence>
<sequence length="111" mass="12578">VQSEYTVIENNNGDLKMSKMTERARTYRLPNPTTPEDLECRWSKTLRFGDKVILAGHYYNGAGKPSYYGAVYEFLTEDTGCEAEIGLREVSGVDFMDEGHALEWAMKNANN</sequence>
<name>A0A662ZK19_9GAMM</name>
<feature type="non-terminal residue" evidence="2">
    <location>
        <position position="1"/>
    </location>
</feature>
<accession>A0A662ZK19</accession>
<dbReference type="Proteomes" id="UP000243745">
    <property type="component" value="Unassembled WGS sequence"/>
</dbReference>
<dbReference type="Pfam" id="PF18756">
    <property type="entry name" value="Nmad4"/>
    <property type="match status" value="1"/>
</dbReference>
<keyword evidence="3" id="KW-1185">Reference proteome</keyword>
<reference evidence="2 3" key="1">
    <citation type="submission" date="2016-10" db="EMBL/GenBank/DDBJ databases">
        <authorList>
            <person name="Varghese N."/>
            <person name="Submissions S."/>
        </authorList>
    </citation>
    <scope>NUCLEOTIDE SEQUENCE [LARGE SCALE GENOMIC DNA]</scope>
    <source>
        <strain evidence="2 3">DSM 1361</strain>
    </source>
</reference>
<proteinExistence type="predicted"/>